<accession>A0A418NJZ0</accession>
<evidence type="ECO:0000313" key="2">
    <source>
        <dbReference type="Proteomes" id="UP000285092"/>
    </source>
</evidence>
<reference evidence="1 2" key="1">
    <citation type="submission" date="2018-08" db="EMBL/GenBank/DDBJ databases">
        <title>Altererythrobacter sp.Ery1 and Ery12, the genome sequencing of novel strains in genus Alterythrobacter.</title>
        <authorList>
            <person name="Cheng H."/>
            <person name="Wu Y.-H."/>
            <person name="Fang C."/>
            <person name="Xu X.-W."/>
        </authorList>
    </citation>
    <scope>NUCLEOTIDE SEQUENCE [LARGE SCALE GENOMIC DNA]</scope>
    <source>
        <strain evidence="1 2">Ery1</strain>
    </source>
</reference>
<dbReference type="RefSeq" id="WP_119512376.1">
    <property type="nucleotide sequence ID" value="NZ_QXFK01000014.1"/>
</dbReference>
<organism evidence="1 2">
    <name type="scientific">Pelagerythrobacter aerophilus</name>
    <dbReference type="NCBI Taxonomy" id="2306995"/>
    <lineage>
        <taxon>Bacteria</taxon>
        <taxon>Pseudomonadati</taxon>
        <taxon>Pseudomonadota</taxon>
        <taxon>Alphaproteobacteria</taxon>
        <taxon>Sphingomonadales</taxon>
        <taxon>Erythrobacteraceae</taxon>
        <taxon>Pelagerythrobacter</taxon>
    </lineage>
</organism>
<dbReference type="Proteomes" id="UP000285092">
    <property type="component" value="Unassembled WGS sequence"/>
</dbReference>
<proteinExistence type="predicted"/>
<keyword evidence="2" id="KW-1185">Reference proteome</keyword>
<dbReference type="EMBL" id="QXFK01000014">
    <property type="protein sequence ID" value="RIV79544.1"/>
    <property type="molecule type" value="Genomic_DNA"/>
</dbReference>
<gene>
    <name evidence="1" type="ORF">D2V04_06120</name>
</gene>
<sequence>MSASPSHMPCSIEHKVSHREWDEVRIEAGDFFENLPHMVGDAIKLGLIEHDESIDDLIGCPTLNFENGSVGVDEMWGVRDGRVYTSSFSGGLVEWSAEAACYERLVYGSVRPLGGLVSIEFTLTDELRPLFPKGGAQ</sequence>
<protein>
    <submittedName>
        <fullName evidence="1">Uncharacterized protein</fullName>
    </submittedName>
</protein>
<name>A0A418NJZ0_9SPHN</name>
<evidence type="ECO:0000313" key="1">
    <source>
        <dbReference type="EMBL" id="RIV79544.1"/>
    </source>
</evidence>
<comment type="caution">
    <text evidence="1">The sequence shown here is derived from an EMBL/GenBank/DDBJ whole genome shotgun (WGS) entry which is preliminary data.</text>
</comment>
<dbReference type="AlphaFoldDB" id="A0A418NJZ0"/>